<dbReference type="PANTHER" id="PTHR45138:SF9">
    <property type="entry name" value="DIGUANYLATE CYCLASE DGCM-RELATED"/>
    <property type="match status" value="1"/>
</dbReference>
<dbReference type="SUPFAM" id="SSF55781">
    <property type="entry name" value="GAF domain-like"/>
    <property type="match status" value="1"/>
</dbReference>
<keyword evidence="2" id="KW-0472">Membrane</keyword>
<dbReference type="GO" id="GO:1902201">
    <property type="term" value="P:negative regulation of bacterial-type flagellum-dependent cell motility"/>
    <property type="evidence" value="ECO:0007669"/>
    <property type="project" value="TreeGrafter"/>
</dbReference>
<feature type="transmembrane region" description="Helical" evidence="2">
    <location>
        <begin position="41"/>
        <end position="62"/>
    </location>
</feature>
<dbReference type="InterPro" id="IPR050469">
    <property type="entry name" value="Diguanylate_Cyclase"/>
</dbReference>
<dbReference type="GO" id="GO:0052621">
    <property type="term" value="F:diguanylate cyclase activity"/>
    <property type="evidence" value="ECO:0007669"/>
    <property type="project" value="TreeGrafter"/>
</dbReference>
<dbReference type="RefSeq" id="WP_118373568.1">
    <property type="nucleotide sequence ID" value="NZ_CP060632.1"/>
</dbReference>
<dbReference type="Gene3D" id="3.30.70.270">
    <property type="match status" value="1"/>
</dbReference>
<reference evidence="4 5" key="1">
    <citation type="submission" date="2020-08" db="EMBL/GenBank/DDBJ databases">
        <authorList>
            <person name="Liu C."/>
            <person name="Sun Q."/>
        </authorList>
    </citation>
    <scope>NUCLEOTIDE SEQUENCE [LARGE SCALE GENOMIC DNA]</scope>
    <source>
        <strain evidence="4 5">NSJ-4</strain>
    </source>
</reference>
<dbReference type="SMART" id="SM00267">
    <property type="entry name" value="GGDEF"/>
    <property type="match status" value="1"/>
</dbReference>
<evidence type="ECO:0000259" key="3">
    <source>
        <dbReference type="PROSITE" id="PS50887"/>
    </source>
</evidence>
<keyword evidence="5" id="KW-1185">Reference proteome</keyword>
<dbReference type="InterPro" id="IPR043128">
    <property type="entry name" value="Rev_trsase/Diguanyl_cyclase"/>
</dbReference>
<dbReference type="GO" id="GO:0005886">
    <property type="term" value="C:plasma membrane"/>
    <property type="evidence" value="ECO:0007669"/>
    <property type="project" value="TreeGrafter"/>
</dbReference>
<gene>
    <name evidence="4" type="ORF">H9Q76_06395</name>
</gene>
<sequence>MQDITENLIKNYTVYHKIFYVFMVLLTVLSRVMKFTDNTPVCVTFATVVFVFALLDSVFYHMGVFKNMKFLTTFRLIEITTYSIFVSFVPYEGVLLVGMFMILFLLALEFIILGSHYDKGTILVRKMMLLIPMFINLCLSLQFRRETFWFCYVLVLAIFVVTLLFVTELLEYSNDAHEAYYTQLVLERNDIQDKNAKLEEYQEKVKNVNERVNYQKIELARVVNDLEQANREIESQTEIMRYMASSFDINKNINVIVDAIMDVKNPKLCAVYMDGAVNSDNRGICIIKTDYASMERRLRKDFEKIYSDFAESRKTTELLVGDELKELRFIGETNIKSLVKLAMINDNKQYGMMLIASNEENFFDKGISYYETCLVEYNVSVKSTKLYLQTQDMARKDGLTQIYNRVYFGQLFAAAAEEATKKQQPLSVALFDIDKFKNINDTYGHLAGDKVIKMVASIDDKFARAHGGFACRYGGEEFLLVLPGYDETQALPILEEMHKEIQTTIVQYDDKEIPVNVCIGLSAYPTICRDTNILVNRADKSMYYGKKHGRGRLVVDNPAVDDMQS</sequence>
<dbReference type="GO" id="GO:0043709">
    <property type="term" value="P:cell adhesion involved in single-species biofilm formation"/>
    <property type="evidence" value="ECO:0007669"/>
    <property type="project" value="TreeGrafter"/>
</dbReference>
<keyword evidence="2" id="KW-0812">Transmembrane</keyword>
<evidence type="ECO:0000313" key="5">
    <source>
        <dbReference type="Proteomes" id="UP000515819"/>
    </source>
</evidence>
<proteinExistence type="predicted"/>
<dbReference type="AlphaFoldDB" id="A0A7G9FQR6"/>
<feature type="transmembrane region" description="Helical" evidence="2">
    <location>
        <begin position="12"/>
        <end position="29"/>
    </location>
</feature>
<dbReference type="SUPFAM" id="SSF55073">
    <property type="entry name" value="Nucleotide cyclase"/>
    <property type="match status" value="1"/>
</dbReference>
<accession>A0A7G9FQR6</accession>
<name>A0A7G9FQR6_9FIRM</name>
<feature type="transmembrane region" description="Helical" evidence="2">
    <location>
        <begin position="123"/>
        <end position="143"/>
    </location>
</feature>
<dbReference type="NCBIfam" id="TIGR00254">
    <property type="entry name" value="GGDEF"/>
    <property type="match status" value="1"/>
</dbReference>
<evidence type="ECO:0000256" key="2">
    <source>
        <dbReference type="SAM" id="Phobius"/>
    </source>
</evidence>
<keyword evidence="1" id="KW-0175">Coiled coil</keyword>
<evidence type="ECO:0000256" key="1">
    <source>
        <dbReference type="SAM" id="Coils"/>
    </source>
</evidence>
<dbReference type="Proteomes" id="UP000515819">
    <property type="component" value="Chromosome"/>
</dbReference>
<dbReference type="PANTHER" id="PTHR45138">
    <property type="entry name" value="REGULATORY COMPONENTS OF SENSORY TRANSDUCTION SYSTEM"/>
    <property type="match status" value="1"/>
</dbReference>
<dbReference type="InterPro" id="IPR000160">
    <property type="entry name" value="GGDEF_dom"/>
</dbReference>
<dbReference type="Pfam" id="PF00990">
    <property type="entry name" value="GGDEF"/>
    <property type="match status" value="1"/>
</dbReference>
<organism evidence="4 5">
    <name type="scientific">Wujia chipingensis</name>
    <dbReference type="NCBI Taxonomy" id="2763670"/>
    <lineage>
        <taxon>Bacteria</taxon>
        <taxon>Bacillati</taxon>
        <taxon>Bacillota</taxon>
        <taxon>Clostridia</taxon>
        <taxon>Lachnospirales</taxon>
        <taxon>Lachnospiraceae</taxon>
        <taxon>Wujia</taxon>
    </lineage>
</organism>
<dbReference type="CDD" id="cd01949">
    <property type="entry name" value="GGDEF"/>
    <property type="match status" value="1"/>
</dbReference>
<keyword evidence="2" id="KW-1133">Transmembrane helix</keyword>
<protein>
    <submittedName>
        <fullName evidence="4">Diguanylate cyclase</fullName>
    </submittedName>
</protein>
<dbReference type="EMBL" id="CP060632">
    <property type="protein sequence ID" value="QNM00898.1"/>
    <property type="molecule type" value="Genomic_DNA"/>
</dbReference>
<evidence type="ECO:0000313" key="4">
    <source>
        <dbReference type="EMBL" id="QNM00898.1"/>
    </source>
</evidence>
<dbReference type="InterPro" id="IPR029787">
    <property type="entry name" value="Nucleotide_cyclase"/>
</dbReference>
<feature type="transmembrane region" description="Helical" evidence="2">
    <location>
        <begin position="82"/>
        <end position="111"/>
    </location>
</feature>
<dbReference type="KEGG" id="wcp:H9Q76_06395"/>
<feature type="transmembrane region" description="Helical" evidence="2">
    <location>
        <begin position="149"/>
        <end position="170"/>
    </location>
</feature>
<dbReference type="FunFam" id="3.30.70.270:FF:000001">
    <property type="entry name" value="Diguanylate cyclase domain protein"/>
    <property type="match status" value="1"/>
</dbReference>
<feature type="coiled-coil region" evidence="1">
    <location>
        <begin position="184"/>
        <end position="239"/>
    </location>
</feature>
<dbReference type="PROSITE" id="PS50887">
    <property type="entry name" value="GGDEF"/>
    <property type="match status" value="1"/>
</dbReference>
<feature type="domain" description="GGDEF" evidence="3">
    <location>
        <begin position="424"/>
        <end position="558"/>
    </location>
</feature>